<dbReference type="CDD" id="cd00761">
    <property type="entry name" value="Glyco_tranf_GTA_type"/>
    <property type="match status" value="1"/>
</dbReference>
<accession>A0A975K6G2</accession>
<dbReference type="InterPro" id="IPR050834">
    <property type="entry name" value="Glycosyltransf_2"/>
</dbReference>
<dbReference type="InterPro" id="IPR001173">
    <property type="entry name" value="Glyco_trans_2-like"/>
</dbReference>
<evidence type="ECO:0000313" key="3">
    <source>
        <dbReference type="EMBL" id="QUT05676.1"/>
    </source>
</evidence>
<dbReference type="InterPro" id="IPR029044">
    <property type="entry name" value="Nucleotide-diphossugar_trans"/>
</dbReference>
<dbReference type="EMBL" id="CP073910">
    <property type="protein sequence ID" value="QUT05676.1"/>
    <property type="molecule type" value="Genomic_DNA"/>
</dbReference>
<organism evidence="3 4">
    <name type="scientific">Sphingobium phenoxybenzoativorans</name>
    <dbReference type="NCBI Taxonomy" id="1592790"/>
    <lineage>
        <taxon>Bacteria</taxon>
        <taxon>Pseudomonadati</taxon>
        <taxon>Pseudomonadota</taxon>
        <taxon>Alphaproteobacteria</taxon>
        <taxon>Sphingomonadales</taxon>
        <taxon>Sphingomonadaceae</taxon>
        <taxon>Sphingobium</taxon>
    </lineage>
</organism>
<dbReference type="PANTHER" id="PTHR43685:SF11">
    <property type="entry name" value="GLYCOSYLTRANSFERASE TAGX-RELATED"/>
    <property type="match status" value="1"/>
</dbReference>
<dbReference type="AlphaFoldDB" id="A0A975K6G2"/>
<gene>
    <name evidence="3" type="ORF">KFK14_22455</name>
</gene>
<protein>
    <submittedName>
        <fullName evidence="3">Glycosyltransferase family 2 protein</fullName>
    </submittedName>
</protein>
<feature type="domain" description="Glycosyltransferase 2-like" evidence="2">
    <location>
        <begin position="38"/>
        <end position="164"/>
    </location>
</feature>
<dbReference type="PANTHER" id="PTHR43685">
    <property type="entry name" value="GLYCOSYLTRANSFERASE"/>
    <property type="match status" value="1"/>
</dbReference>
<evidence type="ECO:0000313" key="4">
    <source>
        <dbReference type="Proteomes" id="UP000681425"/>
    </source>
</evidence>
<dbReference type="Pfam" id="PF00535">
    <property type="entry name" value="Glycos_transf_2"/>
    <property type="match status" value="1"/>
</dbReference>
<reference evidence="3" key="1">
    <citation type="submission" date="2021-04" db="EMBL/GenBank/DDBJ databases">
        <title>Isolation of p-tert-butylphenol degrading bacteria Sphingobium phenoxybenzoativorans Tas13 from active sludge.</title>
        <authorList>
            <person name="Li Y."/>
        </authorList>
    </citation>
    <scope>NUCLEOTIDE SEQUENCE</scope>
    <source>
        <strain evidence="3">Tas13</strain>
    </source>
</reference>
<dbReference type="SUPFAM" id="SSF53448">
    <property type="entry name" value="Nucleotide-diphospho-sugar transferases"/>
    <property type="match status" value="1"/>
</dbReference>
<evidence type="ECO:0000259" key="2">
    <source>
        <dbReference type="Pfam" id="PF00535"/>
    </source>
</evidence>
<evidence type="ECO:0000256" key="1">
    <source>
        <dbReference type="SAM" id="MobiDB-lite"/>
    </source>
</evidence>
<name>A0A975K6G2_9SPHN</name>
<proteinExistence type="predicted"/>
<dbReference type="Proteomes" id="UP000681425">
    <property type="component" value="Chromosome"/>
</dbReference>
<dbReference type="Gene3D" id="3.90.550.10">
    <property type="entry name" value="Spore Coat Polysaccharide Biosynthesis Protein SpsA, Chain A"/>
    <property type="match status" value="1"/>
</dbReference>
<dbReference type="KEGG" id="spph:KFK14_22455"/>
<feature type="region of interest" description="Disordered" evidence="1">
    <location>
        <begin position="1"/>
        <end position="23"/>
    </location>
</feature>
<sequence>MMESSLPSLKDRPQDATLAPFTCSGEPTAAPAAGELVSVIIPAYNAERSIHETLLSVRSQTHADLEIIVVDDGSADTTADIVDDHMAEDSRILLLRQSNAGVASARNRGIAAARGRYFAPIDADDLWAPDKIKRQLEAANAAKHRVGLVYSWFMTIDSEDRVLEYVHKVNTEGNMLRRLCEDNFVGNGSSPLILRSAALAVGGYDPSLRRQGAEGSEDYKLYLQIAEAYPFALVRDYLTGYRIHAAGMSQNIQQMNRSRAIVTEELARRQPDLRFRLRQGNMRAHRTLLVRQLKARAARSAIATFTEMFRTDPLCAAMEWCILVGRILRAPFIAKARRLSRGTGEKFTIGHLEHCACGATHRSWESNYSASRR</sequence>
<keyword evidence="4" id="KW-1185">Reference proteome</keyword>